<dbReference type="GO" id="GO:0019305">
    <property type="term" value="P:dTDP-rhamnose biosynthetic process"/>
    <property type="evidence" value="ECO:0007669"/>
    <property type="project" value="UniProtKB-UniPathway"/>
</dbReference>
<evidence type="ECO:0000256" key="2">
    <source>
        <dbReference type="RuleBase" id="RU364082"/>
    </source>
</evidence>
<evidence type="ECO:0000259" key="3">
    <source>
        <dbReference type="Pfam" id="PF04321"/>
    </source>
</evidence>
<dbReference type="UniPathway" id="UPA00124"/>
<comment type="pathway">
    <text evidence="2">Carbohydrate biosynthesis; dTDP-L-rhamnose biosynthesis.</text>
</comment>
<dbReference type="EC" id="1.1.1.133" evidence="2"/>
<evidence type="ECO:0000313" key="5">
    <source>
        <dbReference type="Proteomes" id="UP000035648"/>
    </source>
</evidence>
<feature type="domain" description="RmlD-like substrate binding" evidence="3">
    <location>
        <begin position="5"/>
        <end position="288"/>
    </location>
</feature>
<dbReference type="AlphaFoldDB" id="A0A0G4B2R1"/>
<dbReference type="Proteomes" id="UP000035648">
    <property type="component" value="Chromosome"/>
</dbReference>
<protein>
    <recommendedName>
        <fullName evidence="2">dTDP-4-dehydrorhamnose reductase</fullName>
        <ecNumber evidence="2">1.1.1.133</ecNumber>
    </recommendedName>
</protein>
<dbReference type="Gene3D" id="3.40.50.720">
    <property type="entry name" value="NAD(P)-binding Rossmann-like Domain"/>
    <property type="match status" value="1"/>
</dbReference>
<dbReference type="InterPro" id="IPR036291">
    <property type="entry name" value="NAD(P)-bd_dom_sf"/>
</dbReference>
<reference evidence="4 5" key="1">
    <citation type="journal article" date="2015" name="Nature">
        <title>rRNA introns, odd ribosomes, and small enigmatic genomes across a large radiation of phyla.</title>
        <authorList>
            <person name="Brown C.T."/>
            <person name="Hug L.A."/>
            <person name="Thomas B.C."/>
            <person name="Sharon I."/>
            <person name="Castelle C.J."/>
            <person name="Singh A."/>
            <person name="Wilkins M.J."/>
            <person name="Williams K.H."/>
            <person name="Banfield J.F."/>
        </authorList>
    </citation>
    <scope>NUCLEOTIDE SEQUENCE [LARGE SCALE GENOMIC DNA]</scope>
</reference>
<gene>
    <name evidence="4" type="ORF">UT28_C0001G0405</name>
</gene>
<accession>A0A0G4B2R1</accession>
<sequence>MAKTKILILGASGMIGNTLFRKLSQSRKYEVFGTVPNETQEKLIAEKYKKQIFNHIEIENFDSVIRVVEVARPSIVINCVGLIKQMSNANDLPVAIYMNALFPHRLAHLLSAANVRLIHLSTDCVFSGITGYYYEKDLTDATDTYGKTKFLGEVTNYKNCLTLRTSCIGHELQGYKGIVEWFLSQSGSTWGYRKAIYSGVPTVELAEILTKFIIPNHQLSGLYHVSAEPINKNDLLNLIAKEYKKKIKIKPDDKEVVDRSINSDRFRKKTGYKPPTWNALIKKMHKDYASSHIYRKYES</sequence>
<dbReference type="PANTHER" id="PTHR10491">
    <property type="entry name" value="DTDP-4-DEHYDRORHAMNOSE REDUCTASE"/>
    <property type="match status" value="1"/>
</dbReference>
<dbReference type="KEGG" id="bbgw:UT28_C0001G0405"/>
<evidence type="ECO:0000256" key="1">
    <source>
        <dbReference type="ARBA" id="ARBA00010944"/>
    </source>
</evidence>
<proteinExistence type="inferred from homology"/>
<organism evidence="4 5">
    <name type="scientific">Berkelbacteria bacterium GW2011_GWE1_39_12</name>
    <dbReference type="NCBI Taxonomy" id="1618337"/>
    <lineage>
        <taxon>Bacteria</taxon>
        <taxon>Candidatus Berkelbacteria</taxon>
    </lineage>
</organism>
<dbReference type="SUPFAM" id="SSF51735">
    <property type="entry name" value="NAD(P)-binding Rossmann-fold domains"/>
    <property type="match status" value="1"/>
</dbReference>
<keyword evidence="2 4" id="KW-0560">Oxidoreductase</keyword>
<comment type="function">
    <text evidence="2">Catalyzes the reduction of dTDP-6-deoxy-L-lyxo-4-hexulose to yield dTDP-L-rhamnose.</text>
</comment>
<dbReference type="Pfam" id="PF04321">
    <property type="entry name" value="RmlD_sub_bind"/>
    <property type="match status" value="1"/>
</dbReference>
<comment type="similarity">
    <text evidence="1 2">Belongs to the dTDP-4-dehydrorhamnose reductase family.</text>
</comment>
<dbReference type="GO" id="GO:0008831">
    <property type="term" value="F:dTDP-4-dehydrorhamnose reductase activity"/>
    <property type="evidence" value="ECO:0007669"/>
    <property type="project" value="UniProtKB-EC"/>
</dbReference>
<dbReference type="STRING" id="1618337.UT28_C0001G0405"/>
<evidence type="ECO:0000313" key="4">
    <source>
        <dbReference type="EMBL" id="AKM82211.1"/>
    </source>
</evidence>
<dbReference type="CDD" id="cd05254">
    <property type="entry name" value="dTDP_HR_like_SDR_e"/>
    <property type="match status" value="1"/>
</dbReference>
<dbReference type="EMBL" id="CP011213">
    <property type="protein sequence ID" value="AKM82211.1"/>
    <property type="molecule type" value="Genomic_DNA"/>
</dbReference>
<keyword evidence="2" id="KW-0521">NADP</keyword>
<dbReference type="PANTHER" id="PTHR10491:SF4">
    <property type="entry name" value="METHIONINE ADENOSYLTRANSFERASE 2 SUBUNIT BETA"/>
    <property type="match status" value="1"/>
</dbReference>
<dbReference type="InterPro" id="IPR005913">
    <property type="entry name" value="dTDP_dehydrorham_reduct"/>
</dbReference>
<name>A0A0G4B2R1_9BACT</name>
<dbReference type="GO" id="GO:0005829">
    <property type="term" value="C:cytosol"/>
    <property type="evidence" value="ECO:0007669"/>
    <property type="project" value="TreeGrafter"/>
</dbReference>
<dbReference type="InterPro" id="IPR029903">
    <property type="entry name" value="RmlD-like-bd"/>
</dbReference>